<dbReference type="RefSeq" id="WP_188953101.1">
    <property type="nucleotide sequence ID" value="NZ_BMIB01000003.1"/>
</dbReference>
<comment type="caution">
    <text evidence="2">The sequence shown here is derived from an EMBL/GenBank/DDBJ whole genome shotgun (WGS) entry which is preliminary data.</text>
</comment>
<reference evidence="2" key="2">
    <citation type="submission" date="2020-09" db="EMBL/GenBank/DDBJ databases">
        <authorList>
            <person name="Sun Q."/>
            <person name="Zhou Y."/>
        </authorList>
    </citation>
    <scope>NUCLEOTIDE SEQUENCE</scope>
    <source>
        <strain evidence="2">CGMCC 1.15290</strain>
    </source>
</reference>
<feature type="domain" description="DUF6965" evidence="1">
    <location>
        <begin position="9"/>
        <end position="77"/>
    </location>
</feature>
<organism evidence="2 3">
    <name type="scientific">Filimonas zeae</name>
    <dbReference type="NCBI Taxonomy" id="1737353"/>
    <lineage>
        <taxon>Bacteria</taxon>
        <taxon>Pseudomonadati</taxon>
        <taxon>Bacteroidota</taxon>
        <taxon>Chitinophagia</taxon>
        <taxon>Chitinophagales</taxon>
        <taxon>Chitinophagaceae</taxon>
        <taxon>Filimonas</taxon>
    </lineage>
</organism>
<dbReference type="InterPro" id="IPR054238">
    <property type="entry name" value="DUF6965"/>
</dbReference>
<evidence type="ECO:0000313" key="3">
    <source>
        <dbReference type="Proteomes" id="UP000627292"/>
    </source>
</evidence>
<dbReference type="Pfam" id="PF22292">
    <property type="entry name" value="DUF6965"/>
    <property type="match status" value="1"/>
</dbReference>
<keyword evidence="3" id="KW-1185">Reference proteome</keyword>
<gene>
    <name evidence="2" type="ORF">GCM10011379_27200</name>
</gene>
<accession>A0A917MWP8</accession>
<name>A0A917MWP8_9BACT</name>
<dbReference type="EMBL" id="BMIB01000003">
    <property type="protein sequence ID" value="GGH69677.1"/>
    <property type="molecule type" value="Genomic_DNA"/>
</dbReference>
<reference evidence="2" key="1">
    <citation type="journal article" date="2014" name="Int. J. Syst. Evol. Microbiol.">
        <title>Complete genome sequence of Corynebacterium casei LMG S-19264T (=DSM 44701T), isolated from a smear-ripened cheese.</title>
        <authorList>
            <consortium name="US DOE Joint Genome Institute (JGI-PGF)"/>
            <person name="Walter F."/>
            <person name="Albersmeier A."/>
            <person name="Kalinowski J."/>
            <person name="Ruckert C."/>
        </authorList>
    </citation>
    <scope>NUCLEOTIDE SEQUENCE</scope>
    <source>
        <strain evidence="2">CGMCC 1.15290</strain>
    </source>
</reference>
<protein>
    <recommendedName>
        <fullName evidence="1">DUF6965 domain-containing protein</fullName>
    </recommendedName>
</protein>
<sequence>MAVNPISVEEVNQLHEYFNSVHDRIPKELFLTGAEKVNDVPWLINECFHFLSDGSIPGRIQNMRVDMLKRIKAAVEKHLAA</sequence>
<dbReference type="Proteomes" id="UP000627292">
    <property type="component" value="Unassembled WGS sequence"/>
</dbReference>
<evidence type="ECO:0000313" key="2">
    <source>
        <dbReference type="EMBL" id="GGH69677.1"/>
    </source>
</evidence>
<proteinExistence type="predicted"/>
<dbReference type="AlphaFoldDB" id="A0A917MWP8"/>
<evidence type="ECO:0000259" key="1">
    <source>
        <dbReference type="Pfam" id="PF22292"/>
    </source>
</evidence>